<feature type="transmembrane region" description="Helical" evidence="2">
    <location>
        <begin position="25"/>
        <end position="45"/>
    </location>
</feature>
<sequence length="200" mass="22234">MIKYRVNLYTPSLLPPKQRLTFGRLGAYAAGFLVLFAALGGYSYWQVSELQQAQQLAAQQKLQFDTQKQALEAQIAARKPDAELVARVDLAAQQLELKQLLMGELSLRASLTSRGFAPVLKDLAVVSDASVWLSHIVINEQDFMFEGFADHPQSIPQWIGKLKTTQTLKGQAFSSMSMDRGEDKPLAFTLKSDNKEEAAQ</sequence>
<name>A0A9X3AZK2_9GAMM</name>
<keyword evidence="2" id="KW-1133">Transmembrane helix</keyword>
<gene>
    <name evidence="3" type="ORF">NE536_12885</name>
</gene>
<organism evidence="3 4">
    <name type="scientific">Shewanella septentrionalis</name>
    <dbReference type="NCBI Taxonomy" id="2952223"/>
    <lineage>
        <taxon>Bacteria</taxon>
        <taxon>Pseudomonadati</taxon>
        <taxon>Pseudomonadota</taxon>
        <taxon>Gammaproteobacteria</taxon>
        <taxon>Alteromonadales</taxon>
        <taxon>Shewanellaceae</taxon>
        <taxon>Shewanella</taxon>
    </lineage>
</organism>
<keyword evidence="2" id="KW-0472">Membrane</keyword>
<accession>A0A9X3AZK2</accession>
<evidence type="ECO:0000256" key="2">
    <source>
        <dbReference type="SAM" id="Phobius"/>
    </source>
</evidence>
<evidence type="ECO:0000313" key="4">
    <source>
        <dbReference type="Proteomes" id="UP001155604"/>
    </source>
</evidence>
<keyword evidence="4" id="KW-1185">Reference proteome</keyword>
<proteinExistence type="predicted"/>
<keyword evidence="2" id="KW-0812">Transmembrane</keyword>
<dbReference type="RefSeq" id="WP_261272936.1">
    <property type="nucleotide sequence ID" value="NZ_JAMTCC010000020.1"/>
</dbReference>
<protein>
    <submittedName>
        <fullName evidence="3">Fimbrial assembly protein</fullName>
    </submittedName>
</protein>
<dbReference type="Proteomes" id="UP001155604">
    <property type="component" value="Unassembled WGS sequence"/>
</dbReference>
<feature type="region of interest" description="Disordered" evidence="1">
    <location>
        <begin position="176"/>
        <end position="200"/>
    </location>
</feature>
<comment type="caution">
    <text evidence="3">The sequence shown here is derived from an EMBL/GenBank/DDBJ whole genome shotgun (WGS) entry which is preliminary data.</text>
</comment>
<evidence type="ECO:0000256" key="1">
    <source>
        <dbReference type="SAM" id="MobiDB-lite"/>
    </source>
</evidence>
<dbReference type="AlphaFoldDB" id="A0A9X3AZK2"/>
<reference evidence="3" key="1">
    <citation type="journal article" date="2023" name="Int. J. Syst. Evol. Microbiol.">
        <title>&lt;i&gt;Shewanella septentrionalis&lt;/i&gt; sp. nov. and &lt;i&gt;Shewanella holmiensis&lt;/i&gt; sp. nov., isolated from Baltic Sea water and sediments.</title>
        <authorList>
            <person name="Martin-Rodriguez A.J."/>
            <person name="Thorell K."/>
            <person name="Joffre E."/>
            <person name="Jensie-Markopoulos S."/>
            <person name="Moore E.R.B."/>
            <person name="Sjoling A."/>
        </authorList>
    </citation>
    <scope>NUCLEOTIDE SEQUENCE</scope>
    <source>
        <strain evidence="3">SP1W3</strain>
    </source>
</reference>
<evidence type="ECO:0000313" key="3">
    <source>
        <dbReference type="EMBL" id="MCT7946250.1"/>
    </source>
</evidence>
<dbReference type="EMBL" id="JAMTCC010000020">
    <property type="protein sequence ID" value="MCT7946250.1"/>
    <property type="molecule type" value="Genomic_DNA"/>
</dbReference>